<comment type="subcellular location">
    <subcellularLocation>
        <location evidence="1">Endomembrane system</location>
        <topology evidence="1">Multi-pass membrane protein</topology>
    </subcellularLocation>
</comment>
<dbReference type="SUPFAM" id="SSF103481">
    <property type="entry name" value="Multidrug resistance efflux transporter EmrE"/>
    <property type="match status" value="2"/>
</dbReference>
<dbReference type="Proteomes" id="UP001179280">
    <property type="component" value="Unassembled WGS sequence"/>
</dbReference>
<evidence type="ECO:0000259" key="4">
    <source>
        <dbReference type="Pfam" id="PF00892"/>
    </source>
</evidence>
<keyword evidence="3" id="KW-0812">Transmembrane</keyword>
<feature type="transmembrane region" description="Helical" evidence="3">
    <location>
        <begin position="240"/>
        <end position="257"/>
    </location>
</feature>
<dbReference type="Pfam" id="PF00892">
    <property type="entry name" value="EamA"/>
    <property type="match status" value="2"/>
</dbReference>
<dbReference type="PANTHER" id="PTHR12715">
    <property type="entry name" value="TRANSPORTER, DRUG/METABOLITE EXPORTER FAMILY"/>
    <property type="match status" value="1"/>
</dbReference>
<accession>A0ABS2SVT0</accession>
<dbReference type="RefSeq" id="WP_204466599.1">
    <property type="nucleotide sequence ID" value="NZ_JAFBCV010000007.1"/>
</dbReference>
<evidence type="ECO:0000256" key="1">
    <source>
        <dbReference type="ARBA" id="ARBA00004127"/>
    </source>
</evidence>
<feature type="transmembrane region" description="Helical" evidence="3">
    <location>
        <begin position="173"/>
        <end position="192"/>
    </location>
</feature>
<evidence type="ECO:0000256" key="2">
    <source>
        <dbReference type="ARBA" id="ARBA00007362"/>
    </source>
</evidence>
<dbReference type="EMBL" id="JAFBCV010000007">
    <property type="protein sequence ID" value="MBM7839330.1"/>
    <property type="molecule type" value="Genomic_DNA"/>
</dbReference>
<comment type="caution">
    <text evidence="5">The sequence shown here is derived from an EMBL/GenBank/DDBJ whole genome shotgun (WGS) entry which is preliminary data.</text>
</comment>
<keyword evidence="3" id="KW-1133">Transmembrane helix</keyword>
<dbReference type="PANTHER" id="PTHR12715:SF4">
    <property type="entry name" value="EAMA DOMAIN-CONTAINING PROTEIN"/>
    <property type="match status" value="1"/>
</dbReference>
<organism evidence="5 6">
    <name type="scientific">Shouchella xiaoxiensis</name>
    <dbReference type="NCBI Taxonomy" id="766895"/>
    <lineage>
        <taxon>Bacteria</taxon>
        <taxon>Bacillati</taxon>
        <taxon>Bacillota</taxon>
        <taxon>Bacilli</taxon>
        <taxon>Bacillales</taxon>
        <taxon>Bacillaceae</taxon>
        <taxon>Shouchella</taxon>
    </lineage>
</organism>
<feature type="domain" description="EamA" evidence="4">
    <location>
        <begin position="4"/>
        <end position="134"/>
    </location>
</feature>
<protein>
    <submittedName>
        <fullName evidence="5">Drug/metabolite transporter (DMT)-like permease</fullName>
    </submittedName>
</protein>
<dbReference type="InterPro" id="IPR000620">
    <property type="entry name" value="EamA_dom"/>
</dbReference>
<name>A0ABS2SVT0_9BACI</name>
<feature type="transmembrane region" description="Helical" evidence="3">
    <location>
        <begin position="141"/>
        <end position="161"/>
    </location>
</feature>
<gene>
    <name evidence="5" type="ORF">JOC54_002601</name>
</gene>
<dbReference type="InterPro" id="IPR052756">
    <property type="entry name" value="Alkyne_AA_exporter"/>
</dbReference>
<keyword evidence="3" id="KW-0472">Membrane</keyword>
<proteinExistence type="inferred from homology"/>
<feature type="transmembrane region" description="Helical" evidence="3">
    <location>
        <begin position="204"/>
        <end position="228"/>
    </location>
</feature>
<comment type="similarity">
    <text evidence="2">Belongs to the EamA transporter family.</text>
</comment>
<reference evidence="5" key="1">
    <citation type="submission" date="2021-01" db="EMBL/GenBank/DDBJ databases">
        <title>Genomic Encyclopedia of Type Strains, Phase IV (KMG-IV): sequencing the most valuable type-strain genomes for metagenomic binning, comparative biology and taxonomic classification.</title>
        <authorList>
            <person name="Goeker M."/>
        </authorList>
    </citation>
    <scope>NUCLEOTIDE SEQUENCE</scope>
    <source>
        <strain evidence="5">DSM 21943</strain>
    </source>
</reference>
<keyword evidence="6" id="KW-1185">Reference proteome</keyword>
<feature type="transmembrane region" description="Helical" evidence="3">
    <location>
        <begin position="35"/>
        <end position="53"/>
    </location>
</feature>
<feature type="transmembrane region" description="Helical" evidence="3">
    <location>
        <begin position="115"/>
        <end position="135"/>
    </location>
</feature>
<sequence>MKLIIAYTIALVLWASAFPGIRIGLTHYGPIHLSLMRLLIASIVLLIIGLSLNIPLPSRKDIPSLLALGFSGFAVYHTALSIGEQSVGAGVASILVSTTPILAAILANRFFNEKLGIRSWSAMVFSFFGIVLLVIGGGESFYLTLGALIILIGAFSESIYFAFQQRYLEQYSFIPLTIYTIVAGSLFMLPFLPGLGQTVMSAPLHVNLTVLYLGLFPTVVPYFCLAFAIKQSGTSEATSFLFLTPALAILFAWIWIGEVPTPMQLLGGCIVLIGVSFIVYTAKVNKRTGK</sequence>
<feature type="transmembrane region" description="Helical" evidence="3">
    <location>
        <begin position="89"/>
        <end position="108"/>
    </location>
</feature>
<dbReference type="InterPro" id="IPR037185">
    <property type="entry name" value="EmrE-like"/>
</dbReference>
<evidence type="ECO:0000313" key="6">
    <source>
        <dbReference type="Proteomes" id="UP001179280"/>
    </source>
</evidence>
<feature type="transmembrane region" description="Helical" evidence="3">
    <location>
        <begin position="65"/>
        <end position="83"/>
    </location>
</feature>
<feature type="domain" description="EamA" evidence="4">
    <location>
        <begin position="145"/>
        <end position="279"/>
    </location>
</feature>
<evidence type="ECO:0000256" key="3">
    <source>
        <dbReference type="SAM" id="Phobius"/>
    </source>
</evidence>
<feature type="transmembrane region" description="Helical" evidence="3">
    <location>
        <begin position="263"/>
        <end position="282"/>
    </location>
</feature>
<evidence type="ECO:0000313" key="5">
    <source>
        <dbReference type="EMBL" id="MBM7839330.1"/>
    </source>
</evidence>